<sequence>MKKLTVLLLVLLSFGNYVFASGGKEAQGNVENTAIQSGTQAKEEKSPVLTFMTTKTTVDMSKEQPYKLYKQVTGYDIKWESLASSEQLMLLIAAGEKKDMITVTDDQLSRVIAEGAAMDITDLINKYGPDIKKAIPTLFTSTTVNGRIYAIPSVKAAQGFSRYNILSRMDLMNKMGVSEPKNIDEFYGLLKRIQKDYPDMIPLGMDNEPMESHLVANITSGFGFRGEWMENASKTALVPYFKASGFRDYVEFMAKLYSEGLIDQDFPALTRRDKFTKFSAGKTFMLNDSWDGCRTYVQTLREAVPDSLVEPIAWLKDKNGIAHAEIPTGADYFAVIPVTSEHPVETIKAINEILKKENQIFLAAGEEGVHWKRNTENGGYTPIQPKFNDDKLNAHLFFTSLRSEVDYNLIWQARLYKSADMYRIATHTRALTKACEDEAYNPTAMAPAVTVIDNYVALQSYMKDGVIQIITGKRPLKYLDNLIGYWNSNGGEKVEKFYSDFYRGKKH</sequence>
<dbReference type="InterPro" id="IPR050490">
    <property type="entry name" value="Bact_solute-bd_prot1"/>
</dbReference>
<evidence type="ECO:0000256" key="2">
    <source>
        <dbReference type="ARBA" id="ARBA00008520"/>
    </source>
</evidence>
<organism evidence="9 10">
    <name type="scientific">Treponema parvum</name>
    <dbReference type="NCBI Taxonomy" id="138851"/>
    <lineage>
        <taxon>Bacteria</taxon>
        <taxon>Pseudomonadati</taxon>
        <taxon>Spirochaetota</taxon>
        <taxon>Spirochaetia</taxon>
        <taxon>Spirochaetales</taxon>
        <taxon>Treponemataceae</taxon>
        <taxon>Treponema</taxon>
    </lineage>
</organism>
<name>A0A975F438_9SPIR</name>
<evidence type="ECO:0000256" key="7">
    <source>
        <dbReference type="ARBA" id="ARBA00023288"/>
    </source>
</evidence>
<dbReference type="AlphaFoldDB" id="A0A975F438"/>
<evidence type="ECO:0000256" key="8">
    <source>
        <dbReference type="SAM" id="SignalP"/>
    </source>
</evidence>
<gene>
    <name evidence="9" type="ORF">HRQ91_05085</name>
</gene>
<accession>A0A975F438</accession>
<dbReference type="GO" id="GO:0042597">
    <property type="term" value="C:periplasmic space"/>
    <property type="evidence" value="ECO:0007669"/>
    <property type="project" value="UniProtKB-SubCell"/>
</dbReference>
<keyword evidence="5" id="KW-0472">Membrane</keyword>
<dbReference type="SUPFAM" id="SSF53850">
    <property type="entry name" value="Periplasmic binding protein-like II"/>
    <property type="match status" value="1"/>
</dbReference>
<dbReference type="InterPro" id="IPR006059">
    <property type="entry name" value="SBP"/>
</dbReference>
<comment type="subcellular location">
    <subcellularLocation>
        <location evidence="1">Periplasm</location>
    </subcellularLocation>
</comment>
<dbReference type="Proteomes" id="UP000671908">
    <property type="component" value="Chromosome"/>
</dbReference>
<evidence type="ECO:0000256" key="4">
    <source>
        <dbReference type="ARBA" id="ARBA00022729"/>
    </source>
</evidence>
<dbReference type="Gene3D" id="3.40.190.10">
    <property type="entry name" value="Periplasmic binding protein-like II"/>
    <property type="match status" value="2"/>
</dbReference>
<dbReference type="KEGG" id="tpav:HRQ91_05085"/>
<keyword evidence="10" id="KW-1185">Reference proteome</keyword>
<keyword evidence="4 8" id="KW-0732">Signal</keyword>
<feature type="signal peptide" evidence="8">
    <location>
        <begin position="1"/>
        <end position="20"/>
    </location>
</feature>
<protein>
    <submittedName>
        <fullName evidence="9">Extracellular solute-binding protein</fullName>
    </submittedName>
</protein>
<evidence type="ECO:0000256" key="6">
    <source>
        <dbReference type="ARBA" id="ARBA00023139"/>
    </source>
</evidence>
<dbReference type="PANTHER" id="PTHR43649:SF33">
    <property type="entry name" value="POLYGALACTURONAN_RHAMNOGALACTURONAN-BINDING PROTEIN YTCQ"/>
    <property type="match status" value="1"/>
</dbReference>
<evidence type="ECO:0000256" key="3">
    <source>
        <dbReference type="ARBA" id="ARBA00022475"/>
    </source>
</evidence>
<keyword evidence="7" id="KW-0449">Lipoprotein</keyword>
<reference evidence="9 10" key="1">
    <citation type="journal article" date="2021" name="Microbiol. Resour. Announc.">
        <title>Complete Genome Sequences of Three Human Oral Treponema parvum Isolates.</title>
        <authorList>
            <person name="Zeng H."/>
            <person name="Watt R.M."/>
        </authorList>
    </citation>
    <scope>NUCLEOTIDE SEQUENCE [LARGE SCALE GENOMIC DNA]</scope>
    <source>
        <strain evidence="9 10">ATCC 700770</strain>
    </source>
</reference>
<dbReference type="PANTHER" id="PTHR43649">
    <property type="entry name" value="ARABINOSE-BINDING PROTEIN-RELATED"/>
    <property type="match status" value="1"/>
</dbReference>
<keyword evidence="3" id="KW-1003">Cell membrane</keyword>
<dbReference type="EMBL" id="CP054142">
    <property type="protein sequence ID" value="QTQ13878.1"/>
    <property type="molecule type" value="Genomic_DNA"/>
</dbReference>
<proteinExistence type="inferred from homology"/>
<evidence type="ECO:0000256" key="1">
    <source>
        <dbReference type="ARBA" id="ARBA00004418"/>
    </source>
</evidence>
<evidence type="ECO:0000313" key="10">
    <source>
        <dbReference type="Proteomes" id="UP000671908"/>
    </source>
</evidence>
<dbReference type="RefSeq" id="WP_210120551.1">
    <property type="nucleotide sequence ID" value="NZ_CP054142.1"/>
</dbReference>
<evidence type="ECO:0000313" key="9">
    <source>
        <dbReference type="EMBL" id="QTQ13878.1"/>
    </source>
</evidence>
<keyword evidence="6" id="KW-0564">Palmitate</keyword>
<feature type="chain" id="PRO_5037540095" evidence="8">
    <location>
        <begin position="21"/>
        <end position="507"/>
    </location>
</feature>
<dbReference type="Pfam" id="PF01547">
    <property type="entry name" value="SBP_bac_1"/>
    <property type="match status" value="1"/>
</dbReference>
<evidence type="ECO:0000256" key="5">
    <source>
        <dbReference type="ARBA" id="ARBA00023136"/>
    </source>
</evidence>
<comment type="similarity">
    <text evidence="2">Belongs to the bacterial solute-binding protein 1 family.</text>
</comment>